<feature type="transmembrane region" description="Helical" evidence="1">
    <location>
        <begin position="64"/>
        <end position="82"/>
    </location>
</feature>
<keyword evidence="1" id="KW-0812">Transmembrane</keyword>
<keyword evidence="1" id="KW-1133">Transmembrane helix</keyword>
<dbReference type="RefSeq" id="WP_379755261.1">
    <property type="nucleotide sequence ID" value="NZ_JBHSMR010000013.1"/>
</dbReference>
<feature type="transmembrane region" description="Helical" evidence="1">
    <location>
        <begin position="94"/>
        <end position="118"/>
    </location>
</feature>
<sequence>MRPKTVLIALLALMLVTGLVEPVEPAAAVSPLWWILLSGFLSSFLPFYWYRLDSEARLFLPSRWMSTGVVTLTPFVLPIYLLRTRPRGQRARALLRYAGFFVLMLLATMAGAVLRVVLA</sequence>
<protein>
    <submittedName>
        <fullName evidence="2">Uncharacterized protein</fullName>
    </submittedName>
</protein>
<dbReference type="Proteomes" id="UP001596101">
    <property type="component" value="Unassembled WGS sequence"/>
</dbReference>
<comment type="caution">
    <text evidence="2">The sequence shown here is derived from an EMBL/GenBank/DDBJ whole genome shotgun (WGS) entry which is preliminary data.</text>
</comment>
<evidence type="ECO:0000256" key="1">
    <source>
        <dbReference type="SAM" id="Phobius"/>
    </source>
</evidence>
<keyword evidence="1" id="KW-0472">Membrane</keyword>
<gene>
    <name evidence="2" type="ORF">ACFPQ5_11580</name>
</gene>
<organism evidence="2 3">
    <name type="scientific">Massilia suwonensis</name>
    <dbReference type="NCBI Taxonomy" id="648895"/>
    <lineage>
        <taxon>Bacteria</taxon>
        <taxon>Pseudomonadati</taxon>
        <taxon>Pseudomonadota</taxon>
        <taxon>Betaproteobacteria</taxon>
        <taxon>Burkholderiales</taxon>
        <taxon>Oxalobacteraceae</taxon>
        <taxon>Telluria group</taxon>
        <taxon>Massilia</taxon>
    </lineage>
</organism>
<evidence type="ECO:0000313" key="3">
    <source>
        <dbReference type="Proteomes" id="UP001596101"/>
    </source>
</evidence>
<accession>A0ABW0MPD3</accession>
<evidence type="ECO:0000313" key="2">
    <source>
        <dbReference type="EMBL" id="MFC5478837.1"/>
    </source>
</evidence>
<proteinExistence type="predicted"/>
<dbReference type="EMBL" id="JBHSMR010000013">
    <property type="protein sequence ID" value="MFC5478837.1"/>
    <property type="molecule type" value="Genomic_DNA"/>
</dbReference>
<feature type="transmembrane region" description="Helical" evidence="1">
    <location>
        <begin position="32"/>
        <end position="52"/>
    </location>
</feature>
<reference evidence="3" key="1">
    <citation type="journal article" date="2019" name="Int. J. Syst. Evol. Microbiol.">
        <title>The Global Catalogue of Microorganisms (GCM) 10K type strain sequencing project: providing services to taxonomists for standard genome sequencing and annotation.</title>
        <authorList>
            <consortium name="The Broad Institute Genomics Platform"/>
            <consortium name="The Broad Institute Genome Sequencing Center for Infectious Disease"/>
            <person name="Wu L."/>
            <person name="Ma J."/>
        </authorList>
    </citation>
    <scope>NUCLEOTIDE SEQUENCE [LARGE SCALE GENOMIC DNA]</scope>
    <source>
        <strain evidence="3">CCUG 43111</strain>
    </source>
</reference>
<keyword evidence="3" id="KW-1185">Reference proteome</keyword>
<name>A0ABW0MPD3_9BURK</name>